<evidence type="ECO:0000313" key="8">
    <source>
        <dbReference type="Proteomes" id="UP000248961"/>
    </source>
</evidence>
<feature type="domain" description="Zn(2)-C6 fungal-type" evidence="6">
    <location>
        <begin position="18"/>
        <end position="56"/>
    </location>
</feature>
<dbReference type="VEuPathDB" id="FungiDB:BO97DRAFT_96692"/>
<feature type="region of interest" description="Disordered" evidence="5">
    <location>
        <begin position="63"/>
        <end position="90"/>
    </location>
</feature>
<feature type="region of interest" description="Disordered" evidence="5">
    <location>
        <begin position="256"/>
        <end position="305"/>
    </location>
</feature>
<dbReference type="Proteomes" id="UP000248961">
    <property type="component" value="Unassembled WGS sequence"/>
</dbReference>
<dbReference type="GO" id="GO:0000981">
    <property type="term" value="F:DNA-binding transcription factor activity, RNA polymerase II-specific"/>
    <property type="evidence" value="ECO:0007669"/>
    <property type="project" value="InterPro"/>
</dbReference>
<dbReference type="InterPro" id="IPR001138">
    <property type="entry name" value="Zn2Cys6_DnaBD"/>
</dbReference>
<dbReference type="SUPFAM" id="SSF57701">
    <property type="entry name" value="Zn2/Cys6 DNA-binding domain"/>
    <property type="match status" value="1"/>
</dbReference>
<accession>A0A395HUL2</accession>
<evidence type="ECO:0000259" key="6">
    <source>
        <dbReference type="PROSITE" id="PS50048"/>
    </source>
</evidence>
<evidence type="ECO:0000256" key="3">
    <source>
        <dbReference type="ARBA" id="ARBA00023163"/>
    </source>
</evidence>
<name>A0A395HUL2_ASPHC</name>
<keyword evidence="8" id="KW-1185">Reference proteome</keyword>
<evidence type="ECO:0000256" key="4">
    <source>
        <dbReference type="ARBA" id="ARBA00023242"/>
    </source>
</evidence>
<dbReference type="PANTHER" id="PTHR31668">
    <property type="entry name" value="GLUCOSE TRANSPORT TRANSCRIPTION REGULATOR RGT1-RELATED-RELATED"/>
    <property type="match status" value="1"/>
</dbReference>
<dbReference type="RefSeq" id="XP_025550644.1">
    <property type="nucleotide sequence ID" value="XM_025701167.1"/>
</dbReference>
<keyword evidence="2" id="KW-0238">DNA-binding</keyword>
<gene>
    <name evidence="7" type="ORF">BO97DRAFT_96692</name>
</gene>
<reference evidence="7 8" key="1">
    <citation type="submission" date="2018-02" db="EMBL/GenBank/DDBJ databases">
        <title>The genomes of Aspergillus section Nigri reveals drivers in fungal speciation.</title>
        <authorList>
            <consortium name="DOE Joint Genome Institute"/>
            <person name="Vesth T.C."/>
            <person name="Nybo J."/>
            <person name="Theobald S."/>
            <person name="Brandl J."/>
            <person name="Frisvad J.C."/>
            <person name="Nielsen K.F."/>
            <person name="Lyhne E.K."/>
            <person name="Kogle M.E."/>
            <person name="Kuo A."/>
            <person name="Riley R."/>
            <person name="Clum A."/>
            <person name="Nolan M."/>
            <person name="Lipzen A."/>
            <person name="Salamov A."/>
            <person name="Henrissat B."/>
            <person name="Wiebenga A."/>
            <person name="De vries R.P."/>
            <person name="Grigoriev I.V."/>
            <person name="Mortensen U.H."/>
            <person name="Andersen M.R."/>
            <person name="Baker S.E."/>
        </authorList>
    </citation>
    <scope>NUCLEOTIDE SEQUENCE [LARGE SCALE GENOMIC DNA]</scope>
    <source>
        <strain evidence="7 8">CBS 101889</strain>
    </source>
</reference>
<feature type="region of interest" description="Disordered" evidence="5">
    <location>
        <begin position="396"/>
        <end position="435"/>
    </location>
</feature>
<dbReference type="InterPro" id="IPR050797">
    <property type="entry name" value="Carb_Metab_Trans_Reg"/>
</dbReference>
<organism evidence="7 8">
    <name type="scientific">Aspergillus homomorphus (strain CBS 101889)</name>
    <dbReference type="NCBI Taxonomy" id="1450537"/>
    <lineage>
        <taxon>Eukaryota</taxon>
        <taxon>Fungi</taxon>
        <taxon>Dikarya</taxon>
        <taxon>Ascomycota</taxon>
        <taxon>Pezizomycotina</taxon>
        <taxon>Eurotiomycetes</taxon>
        <taxon>Eurotiomycetidae</taxon>
        <taxon>Eurotiales</taxon>
        <taxon>Aspergillaceae</taxon>
        <taxon>Aspergillus</taxon>
        <taxon>Aspergillus subgen. Circumdati</taxon>
    </lineage>
</organism>
<feature type="region of interest" description="Disordered" evidence="5">
    <location>
        <begin position="460"/>
        <end position="479"/>
    </location>
</feature>
<dbReference type="SMART" id="SM00066">
    <property type="entry name" value="GAL4"/>
    <property type="match status" value="1"/>
</dbReference>
<keyword evidence="4" id="KW-0539">Nucleus</keyword>
<evidence type="ECO:0000313" key="7">
    <source>
        <dbReference type="EMBL" id="RAL11490.1"/>
    </source>
</evidence>
<dbReference type="GO" id="GO:0003677">
    <property type="term" value="F:DNA binding"/>
    <property type="evidence" value="ECO:0007669"/>
    <property type="project" value="UniProtKB-KW"/>
</dbReference>
<dbReference type="GeneID" id="37205456"/>
<dbReference type="Pfam" id="PF00172">
    <property type="entry name" value="Zn_clus"/>
    <property type="match status" value="1"/>
</dbReference>
<evidence type="ECO:0000256" key="1">
    <source>
        <dbReference type="ARBA" id="ARBA00023015"/>
    </source>
</evidence>
<dbReference type="PROSITE" id="PS50048">
    <property type="entry name" value="ZN2_CY6_FUNGAL_2"/>
    <property type="match status" value="1"/>
</dbReference>
<proteinExistence type="predicted"/>
<dbReference type="OrthoDB" id="4222821at2759"/>
<evidence type="ECO:0000256" key="2">
    <source>
        <dbReference type="ARBA" id="ARBA00023125"/>
    </source>
</evidence>
<dbReference type="InterPro" id="IPR036864">
    <property type="entry name" value="Zn2-C6_fun-type_DNA-bd_sf"/>
</dbReference>
<feature type="compositionally biased region" description="Low complexity" evidence="5">
    <location>
        <begin position="271"/>
        <end position="286"/>
    </location>
</feature>
<protein>
    <recommendedName>
        <fullName evidence="6">Zn(2)-C6 fungal-type domain-containing protein</fullName>
    </recommendedName>
</protein>
<evidence type="ECO:0000256" key="5">
    <source>
        <dbReference type="SAM" id="MobiDB-lite"/>
    </source>
</evidence>
<dbReference type="STRING" id="1450537.A0A395HUL2"/>
<keyword evidence="1" id="KW-0805">Transcription regulation</keyword>
<dbReference type="EMBL" id="KZ824288">
    <property type="protein sequence ID" value="RAL11490.1"/>
    <property type="molecule type" value="Genomic_DNA"/>
</dbReference>
<dbReference type="AlphaFoldDB" id="A0A395HUL2"/>
<keyword evidence="3" id="KW-0804">Transcription</keyword>
<dbReference type="GO" id="GO:0008270">
    <property type="term" value="F:zinc ion binding"/>
    <property type="evidence" value="ECO:0007669"/>
    <property type="project" value="InterPro"/>
</dbReference>
<dbReference type="CDD" id="cd00067">
    <property type="entry name" value="GAL4"/>
    <property type="match status" value="1"/>
</dbReference>
<sequence length="492" mass="53576">MTFSATQQKQQQQSFRSACDRCRTKKLGCTISAVETSRTGFPQCVRCVRAKLDCVYSRRAQTRRRTGDEGGVTGGDKHCWEQPDVAAHPQPPPLDISLDSSEQLAGFHMDFSMLSSGAHDGSGFKLLNTMDTSDHAACTGVNSLLDEDIFARSLSSQDFLMDMSSSFPMAENACEPTPSLPLFSGPYSAAGSTSSTAEKRDYPSFLFAQLSRLVADIHETTFMLDGVVDEDLDTNAVGSILKLTRRFTAVLHDSGWASKSSTDPPRHQRFPSTSSSSPPTLLPGTPVHAGFRNNRTAGPSPISLDQKKSISFDIPDVSTDLQMLTCYASLTKLYMTVLDQIHNRLDPMPESTAFDHHRAGPPGEPFPLTNETYSKLYGVVQILLDEFQVVEDLLGSSDPAEGENHTKQGNEGPPPVGFSLEAGGPQTPPPTNLYPGASSWLLHQVRLVRAALNQDASRNFALHPGQDSDGSPNGVLQQGHDLKAFLRRRMEL</sequence>
<dbReference type="GO" id="GO:0009893">
    <property type="term" value="P:positive regulation of metabolic process"/>
    <property type="evidence" value="ECO:0007669"/>
    <property type="project" value="UniProtKB-ARBA"/>
</dbReference>
<dbReference type="Gene3D" id="4.10.240.10">
    <property type="entry name" value="Zn(2)-C6 fungal-type DNA-binding domain"/>
    <property type="match status" value="1"/>
</dbReference>